<dbReference type="InterPro" id="IPR007324">
    <property type="entry name" value="Sugar-bd_dom_put"/>
</dbReference>
<evidence type="ECO:0000256" key="1">
    <source>
        <dbReference type="ARBA" id="ARBA00010466"/>
    </source>
</evidence>
<dbReference type="Pfam" id="PF21715">
    <property type="entry name" value="CggR_N"/>
    <property type="match status" value="1"/>
</dbReference>
<dbReference type="EMBL" id="ACIN03000003">
    <property type="protein sequence ID" value="ESK66053.1"/>
    <property type="molecule type" value="Genomic_DNA"/>
</dbReference>
<proteinExistence type="inferred from homology"/>
<dbReference type="InterPro" id="IPR036390">
    <property type="entry name" value="WH_DNA-bd_sf"/>
</dbReference>
<dbReference type="Pfam" id="PF04198">
    <property type="entry name" value="Sugar-bind"/>
    <property type="match status" value="1"/>
</dbReference>
<dbReference type="GO" id="GO:0030246">
    <property type="term" value="F:carbohydrate binding"/>
    <property type="evidence" value="ECO:0007669"/>
    <property type="project" value="InterPro"/>
</dbReference>
<dbReference type="Gene3D" id="1.10.10.10">
    <property type="entry name" value="Winged helix-like DNA-binding domain superfamily/Winged helix DNA-binding domain"/>
    <property type="match status" value="1"/>
</dbReference>
<dbReference type="SUPFAM" id="SSF46785">
    <property type="entry name" value="Winged helix' DNA-binding domain"/>
    <property type="match status" value="1"/>
</dbReference>
<dbReference type="PANTHER" id="PTHR34294">
    <property type="entry name" value="TRANSCRIPTIONAL REGULATOR-RELATED"/>
    <property type="match status" value="1"/>
</dbReference>
<evidence type="ECO:0000259" key="5">
    <source>
        <dbReference type="Pfam" id="PF04198"/>
    </source>
</evidence>
<protein>
    <submittedName>
        <fullName evidence="7">Transcriptional regulator, SorC family</fullName>
    </submittedName>
</protein>
<dbReference type="GO" id="GO:0003677">
    <property type="term" value="F:DNA binding"/>
    <property type="evidence" value="ECO:0007669"/>
    <property type="project" value="UniProtKB-KW"/>
</dbReference>
<keyword evidence="2" id="KW-0805">Transcription regulation</keyword>
<dbReference type="PANTHER" id="PTHR34294:SF5">
    <property type="entry name" value="CENTRAL GLYCOLYTIC GENES REGULATOR"/>
    <property type="match status" value="1"/>
</dbReference>
<organism evidence="7 8">
    <name type="scientific">Abiotrophia defectiva ATCC 49176</name>
    <dbReference type="NCBI Taxonomy" id="592010"/>
    <lineage>
        <taxon>Bacteria</taxon>
        <taxon>Bacillati</taxon>
        <taxon>Bacillota</taxon>
        <taxon>Bacilli</taxon>
        <taxon>Lactobacillales</taxon>
        <taxon>Aerococcaceae</taxon>
        <taxon>Abiotrophia</taxon>
    </lineage>
</organism>
<comment type="similarity">
    <text evidence="1">Belongs to the SorC transcriptional regulatory family.</text>
</comment>
<dbReference type="STRING" id="592010.GCWU000182_000393"/>
<keyword evidence="8" id="KW-1185">Reference proteome</keyword>
<gene>
    <name evidence="7" type="ORF">GCWU000182_000393</name>
</gene>
<accession>W1Q481</accession>
<dbReference type="Proteomes" id="UP000019050">
    <property type="component" value="Unassembled WGS sequence"/>
</dbReference>
<reference evidence="7" key="1">
    <citation type="submission" date="2013-06" db="EMBL/GenBank/DDBJ databases">
        <authorList>
            <person name="Weinstock G."/>
            <person name="Sodergren E."/>
            <person name="Clifton S."/>
            <person name="Fulton L."/>
            <person name="Fulton B."/>
            <person name="Courtney L."/>
            <person name="Fronick C."/>
            <person name="Harrison M."/>
            <person name="Strong C."/>
            <person name="Farmer C."/>
            <person name="Delahaunty K."/>
            <person name="Markovic C."/>
            <person name="Hall O."/>
            <person name="Minx P."/>
            <person name="Tomlinson C."/>
            <person name="Mitreva M."/>
            <person name="Nelson J."/>
            <person name="Hou S."/>
            <person name="Wollam A."/>
            <person name="Pepin K.H."/>
            <person name="Johnson M."/>
            <person name="Bhonagiri V."/>
            <person name="Nash W.E."/>
            <person name="Warren W."/>
            <person name="Chinwalla A."/>
            <person name="Mardis E.R."/>
            <person name="Wilson R.K."/>
        </authorList>
    </citation>
    <scope>NUCLEOTIDE SEQUENCE [LARGE SCALE GENOMIC DNA]</scope>
    <source>
        <strain evidence="7">ATCC 49176</strain>
    </source>
</reference>
<comment type="caution">
    <text evidence="7">The sequence shown here is derived from an EMBL/GenBank/DDBJ whole genome shotgun (WGS) entry which is preliminary data.</text>
</comment>
<evidence type="ECO:0000256" key="3">
    <source>
        <dbReference type="ARBA" id="ARBA00023125"/>
    </source>
</evidence>
<name>W1Q481_ABIDE</name>
<dbReference type="InterPro" id="IPR048715">
    <property type="entry name" value="CggR_N"/>
</dbReference>
<evidence type="ECO:0000313" key="8">
    <source>
        <dbReference type="Proteomes" id="UP000019050"/>
    </source>
</evidence>
<sequence>MMRDMFSLIEKVVPQVGQELVQRLRIMKTLAQHPERIGRKTLAEEVALSERSLRTLMDSLRSQGLVDVKQSGIRLTPIGLDVLEAMEQALDDHHEFFELAQGVKEKLGLQEVWIVKGDADVDPKVGSRLGRKVAEFLALNLESGRQVLAMTGGTTLAQVAQEFTPQLGEGRDLVFVPARGGVGGSYDIQANNIGGLMAKQTDGQFVPLFIPENIGEQVSQVLLNNPSIRHAVELSKTANVLLLSVGNANVMAERHDLTADQKRLLKDQDAVGEAFGVFFNQCGQEVLRLPRFGIQFQSLREVPLLITVVGGASKARAVEAYYKLIQHHGVLICDEGIANMVLSGANTPLK</sequence>
<feature type="domain" description="Sugar-binding" evidence="5">
    <location>
        <begin position="95"/>
        <end position="343"/>
    </location>
</feature>
<dbReference type="Gene3D" id="3.40.50.1360">
    <property type="match status" value="1"/>
</dbReference>
<dbReference type="eggNOG" id="COG2390">
    <property type="taxonomic scope" value="Bacteria"/>
</dbReference>
<dbReference type="OrthoDB" id="9793820at2"/>
<evidence type="ECO:0000313" key="7">
    <source>
        <dbReference type="EMBL" id="ESK66053.1"/>
    </source>
</evidence>
<dbReference type="AlphaFoldDB" id="W1Q481"/>
<dbReference type="InterPro" id="IPR037171">
    <property type="entry name" value="NagB/RpiA_transferase-like"/>
</dbReference>
<evidence type="ECO:0000259" key="6">
    <source>
        <dbReference type="Pfam" id="PF21715"/>
    </source>
</evidence>
<feature type="domain" description="CggR N-terminal DNA binding" evidence="6">
    <location>
        <begin position="22"/>
        <end position="89"/>
    </location>
</feature>
<dbReference type="SUPFAM" id="SSF100950">
    <property type="entry name" value="NagB/RpiA/CoA transferase-like"/>
    <property type="match status" value="1"/>
</dbReference>
<evidence type="ECO:0000256" key="4">
    <source>
        <dbReference type="ARBA" id="ARBA00023163"/>
    </source>
</evidence>
<keyword evidence="3" id="KW-0238">DNA-binding</keyword>
<dbReference type="InterPro" id="IPR036388">
    <property type="entry name" value="WH-like_DNA-bd_sf"/>
</dbReference>
<dbReference type="HOGENOM" id="CLU_054506_2_0_9"/>
<evidence type="ECO:0000256" key="2">
    <source>
        <dbReference type="ARBA" id="ARBA00023015"/>
    </source>
</evidence>
<dbReference type="InterPro" id="IPR051054">
    <property type="entry name" value="SorC_transcr_regulators"/>
</dbReference>
<keyword evidence="4" id="KW-0804">Transcription</keyword>